<dbReference type="InterPro" id="IPR036390">
    <property type="entry name" value="WH_DNA-bd_sf"/>
</dbReference>
<dbReference type="PRINTS" id="PR00778">
    <property type="entry name" value="HTHARSR"/>
</dbReference>
<evidence type="ECO:0000256" key="1">
    <source>
        <dbReference type="SAM" id="MobiDB-lite"/>
    </source>
</evidence>
<dbReference type="SMART" id="SM00418">
    <property type="entry name" value="HTH_ARSR"/>
    <property type="match status" value="1"/>
</dbReference>
<accession>A0A4R0Z0A2</accession>
<dbReference type="Gene3D" id="1.10.10.10">
    <property type="entry name" value="Winged helix-like DNA-binding domain superfamily/Winged helix DNA-binding domain"/>
    <property type="match status" value="1"/>
</dbReference>
<comment type="caution">
    <text evidence="3">The sequence shown here is derived from an EMBL/GenBank/DDBJ whole genome shotgun (WGS) entry which is preliminary data.</text>
</comment>
<dbReference type="AlphaFoldDB" id="A0A4R0Z0A2"/>
<evidence type="ECO:0000313" key="4">
    <source>
        <dbReference type="Proteomes" id="UP000291822"/>
    </source>
</evidence>
<dbReference type="InterPro" id="IPR036388">
    <property type="entry name" value="WH-like_DNA-bd_sf"/>
</dbReference>
<protein>
    <submittedName>
        <fullName evidence="3">ArsR family transcriptional regulator</fullName>
    </submittedName>
</protein>
<dbReference type="PROSITE" id="PS50987">
    <property type="entry name" value="HTH_ARSR_2"/>
    <property type="match status" value="1"/>
</dbReference>
<dbReference type="PANTHER" id="PTHR38600">
    <property type="entry name" value="TRANSCRIPTIONAL REGULATORY PROTEIN"/>
    <property type="match status" value="1"/>
</dbReference>
<reference evidence="3 4" key="1">
    <citation type="submission" date="2019-02" db="EMBL/GenBank/DDBJ databases">
        <title>Dyella amyloliquefaciens sp. nov., isolated from forest soil.</title>
        <authorList>
            <person name="Gao Z.-H."/>
            <person name="Qiu L.-H."/>
        </authorList>
    </citation>
    <scope>NUCLEOTIDE SEQUENCE [LARGE SCALE GENOMIC DNA]</scope>
    <source>
        <strain evidence="3 4">KACC 12747</strain>
    </source>
</reference>
<dbReference type="EMBL" id="SJTG01000001">
    <property type="protein sequence ID" value="TCI12536.1"/>
    <property type="molecule type" value="Genomic_DNA"/>
</dbReference>
<organism evidence="3 4">
    <name type="scientific">Dyella soli</name>
    <dbReference type="NCBI Taxonomy" id="522319"/>
    <lineage>
        <taxon>Bacteria</taxon>
        <taxon>Pseudomonadati</taxon>
        <taxon>Pseudomonadota</taxon>
        <taxon>Gammaproteobacteria</taxon>
        <taxon>Lysobacterales</taxon>
        <taxon>Rhodanobacteraceae</taxon>
        <taxon>Dyella</taxon>
    </lineage>
</organism>
<feature type="domain" description="HTH arsR-type" evidence="2">
    <location>
        <begin position="1"/>
        <end position="105"/>
    </location>
</feature>
<gene>
    <name evidence="3" type="ORF">EZM97_04085</name>
</gene>
<evidence type="ECO:0000313" key="3">
    <source>
        <dbReference type="EMBL" id="TCI12536.1"/>
    </source>
</evidence>
<feature type="compositionally biased region" description="Basic residues" evidence="1">
    <location>
        <begin position="120"/>
        <end position="130"/>
    </location>
</feature>
<dbReference type="PANTHER" id="PTHR38600:SF2">
    <property type="entry name" value="SLL0088 PROTEIN"/>
    <property type="match status" value="1"/>
</dbReference>
<name>A0A4R0Z0A2_9GAMM</name>
<dbReference type="NCBIfam" id="NF033788">
    <property type="entry name" value="HTH_metalloreg"/>
    <property type="match status" value="1"/>
</dbReference>
<dbReference type="Pfam" id="PF12840">
    <property type="entry name" value="HTH_20"/>
    <property type="match status" value="1"/>
</dbReference>
<dbReference type="GO" id="GO:0003700">
    <property type="term" value="F:DNA-binding transcription factor activity"/>
    <property type="evidence" value="ECO:0007669"/>
    <property type="project" value="InterPro"/>
</dbReference>
<feature type="region of interest" description="Disordered" evidence="1">
    <location>
        <begin position="107"/>
        <end position="130"/>
    </location>
</feature>
<sequence length="130" mass="14999">MVEYQTQQLDNVFQALADPTRRDMLAQLADGPRSVGELAEPYDMSLAAASKHIKMLERAGLIEREVQGRIHVCRLDARPLHDGMEWMRHYQRFWNDRLDHLQALLEADRKADKSVPTARTPRKKPGAPKR</sequence>
<dbReference type="RefSeq" id="WP_131151526.1">
    <property type="nucleotide sequence ID" value="NZ_SJTG01000001.1"/>
</dbReference>
<dbReference type="CDD" id="cd00090">
    <property type="entry name" value="HTH_ARSR"/>
    <property type="match status" value="1"/>
</dbReference>
<dbReference type="Proteomes" id="UP000291822">
    <property type="component" value="Unassembled WGS sequence"/>
</dbReference>
<dbReference type="InterPro" id="IPR011991">
    <property type="entry name" value="ArsR-like_HTH"/>
</dbReference>
<keyword evidence="4" id="KW-1185">Reference proteome</keyword>
<evidence type="ECO:0000259" key="2">
    <source>
        <dbReference type="PROSITE" id="PS50987"/>
    </source>
</evidence>
<proteinExistence type="predicted"/>
<dbReference type="SUPFAM" id="SSF46785">
    <property type="entry name" value="Winged helix' DNA-binding domain"/>
    <property type="match status" value="1"/>
</dbReference>
<dbReference type="InterPro" id="IPR001845">
    <property type="entry name" value="HTH_ArsR_DNA-bd_dom"/>
</dbReference>